<keyword evidence="10 13" id="KW-1015">Disulfide bond</keyword>
<dbReference type="PROSITE" id="PS01209">
    <property type="entry name" value="LDLRA_1"/>
    <property type="match status" value="2"/>
</dbReference>
<dbReference type="GO" id="GO:0005041">
    <property type="term" value="F:low-density lipoprotein particle receptor activity"/>
    <property type="evidence" value="ECO:0007669"/>
    <property type="project" value="TreeGrafter"/>
</dbReference>
<comment type="subcellular location">
    <subcellularLocation>
        <location evidence="1">Membrane</location>
        <topology evidence="1">Single-pass membrane protein</topology>
    </subcellularLocation>
</comment>
<evidence type="ECO:0000256" key="8">
    <source>
        <dbReference type="ARBA" id="ARBA00022989"/>
    </source>
</evidence>
<keyword evidence="11 15" id="KW-0675">Receptor</keyword>
<dbReference type="GO" id="GO:0043235">
    <property type="term" value="C:receptor complex"/>
    <property type="evidence" value="ECO:0007669"/>
    <property type="project" value="TreeGrafter"/>
</dbReference>
<reference evidence="15 16" key="1">
    <citation type="submission" date="2015-09" db="EMBL/GenBank/DDBJ databases">
        <title>Draft genome of the parasitic nematode Teladorsagia circumcincta isolate WARC Sus (inbred).</title>
        <authorList>
            <person name="Mitreva M."/>
        </authorList>
    </citation>
    <scope>NUCLEOTIDE SEQUENCE [LARGE SCALE GENOMIC DNA]</scope>
    <source>
        <strain evidence="15 16">S</strain>
    </source>
</reference>
<feature type="repeat" description="LDL-receptor class B" evidence="14">
    <location>
        <begin position="44"/>
        <end position="92"/>
    </location>
</feature>
<dbReference type="PANTHER" id="PTHR22722:SF5">
    <property type="entry name" value="LOW-DENSITY LIPOPROTEIN RECEPTOR-RELATED PROTEIN 1B"/>
    <property type="match status" value="1"/>
</dbReference>
<gene>
    <name evidence="15" type="ORF">TELCIR_09064</name>
</gene>
<dbReference type="OrthoDB" id="9990982at2759"/>
<evidence type="ECO:0000256" key="6">
    <source>
        <dbReference type="ARBA" id="ARBA00022737"/>
    </source>
</evidence>
<dbReference type="PROSITE" id="PS50068">
    <property type="entry name" value="LDLRA_2"/>
    <property type="match status" value="4"/>
</dbReference>
<evidence type="ECO:0000256" key="4">
    <source>
        <dbReference type="ARBA" id="ARBA00022692"/>
    </source>
</evidence>
<proteinExistence type="predicted"/>
<dbReference type="Gene3D" id="4.10.400.10">
    <property type="entry name" value="Low-density Lipoprotein Receptor"/>
    <property type="match status" value="4"/>
</dbReference>
<keyword evidence="12" id="KW-0325">Glycoprotein</keyword>
<name>A0A2G9UFV7_TELCI</name>
<evidence type="ECO:0000256" key="5">
    <source>
        <dbReference type="ARBA" id="ARBA00022729"/>
    </source>
</evidence>
<sequence length="1204" mass="133954">MITVSTWLAGRHKRVAKIDGSMRATVVKGEIHNPRDIAVDPSRGLMFWTDWQDENPRIERATMAGKNRTVIFKVSSIVNAGWPNGLVCDPIARRIYWVDAKSDTVHTVTYDGEDHVEVLRDHVFSTHPFSVDLFENHVYWTDWRINAIVRANKWNGSSIAAVFHTPIRPFYVKVVHRSKQPRTIRNPCAKSSCSHLCLMDGHDQFACKCPQFMQLLYGKVKSAVLLSTKNSIVGVNVASPNDTIFTASGFQEITAITATKESIFIYDGFDNVLWQYGTGNEDKRTVFGGESFDELLEDVSGVAYDRQGSRVLWLSSKNSLVMAMDVKTWALRHELANLCFLTQITPYTFANGTAIDTITVDHWTGDVFLAVDGVLVRKKFGSNSADIWTNSTNLTSLMSRDPFLTATVMDRTASPKVYLVSDFELWVAHLNGSSAERLLNSEDTLTAVAVDTVTGNVLVAAEISRRAGEIFIMDPRRVKDNLRVRLLVDVDGPVRHMEVDPAKGLIFWSRSCIKKANYDGSNATCVVNATTTQFALDPATSRLCFLEKSGEIRCVDYDGITNQVVAFFSVVDTVQSEIVIGNENLYIIQRKRATSNALLVTEFKREASGNFTQSSAYNTTSTLRFRAAAVYKRNVTGSQNDCAKLNGGCSHLCIYSEGQPQCLCAYSLLQPDGSCTVNPAFLSYSHSGVVDFVSVSENTTVPRGTLRFPEIPRGITVVEADPDRNQLILVDRASNRILIFRFTTNDWYSVADDVGEVEGISLDAMNRELYYTRLMPPSIWRLSLSADDPASYPVIPTRVAFLGQGNKPKDIAVHPCRMLIFFTNSGNVPSIERMFYSGYKRERIVEEEVIGDTRLSIDFSADKLYFAEITSAKIYRVDFDGRHKEIVIPGTENRTTLLRRPYALAIVDDQLAYSNIGSYVPKLELVIADKIDGLGERLIVETSTPVQSGADACASLVCGDECRLDARGQPHCACRGERKLNSDNVTCSGSEYATKTCAENEFLCKLGDRCIPYEETCDRYPDCVHAEDENEDMCSKRTCRPGYFNCGSGLCVAMSKKCDRNNDCLNFADEIDCECSKDEFKCESGICIPKNFTCDMKPDCNDASDEKNCPPRDCSNTTDFDIPGLVNCAGTTQCILPQWRCDGSNDCWDNSDEKDCTGTKSCYHCCLVYGHALPKNSPVVGPYHVCPVHGFVMDRRTVLTGVTS</sequence>
<evidence type="ECO:0000256" key="10">
    <source>
        <dbReference type="ARBA" id="ARBA00023157"/>
    </source>
</evidence>
<evidence type="ECO:0000256" key="13">
    <source>
        <dbReference type="PROSITE-ProRule" id="PRU00124"/>
    </source>
</evidence>
<feature type="disulfide bond" evidence="13">
    <location>
        <begin position="1046"/>
        <end position="1064"/>
    </location>
</feature>
<dbReference type="SUPFAM" id="SSF63825">
    <property type="entry name" value="YWTD domain"/>
    <property type="match status" value="2"/>
</dbReference>
<evidence type="ECO:0000256" key="12">
    <source>
        <dbReference type="ARBA" id="ARBA00023180"/>
    </source>
</evidence>
<dbReference type="InterPro" id="IPR051221">
    <property type="entry name" value="LDLR-related"/>
</dbReference>
<evidence type="ECO:0000256" key="1">
    <source>
        <dbReference type="ARBA" id="ARBA00004167"/>
    </source>
</evidence>
<evidence type="ECO:0000256" key="2">
    <source>
        <dbReference type="ARBA" id="ARBA00022536"/>
    </source>
</evidence>
<feature type="disulfide bond" evidence="13">
    <location>
        <begin position="1058"/>
        <end position="1073"/>
    </location>
</feature>
<evidence type="ECO:0000256" key="11">
    <source>
        <dbReference type="ARBA" id="ARBA00023170"/>
    </source>
</evidence>
<dbReference type="Pfam" id="PF00058">
    <property type="entry name" value="Ldl_recept_b"/>
    <property type="match status" value="1"/>
</dbReference>
<dbReference type="GO" id="GO:0006897">
    <property type="term" value="P:endocytosis"/>
    <property type="evidence" value="ECO:0007669"/>
    <property type="project" value="UniProtKB-KW"/>
</dbReference>
<feature type="disulfide bond" evidence="13">
    <location>
        <begin position="1039"/>
        <end position="1051"/>
    </location>
</feature>
<evidence type="ECO:0000256" key="3">
    <source>
        <dbReference type="ARBA" id="ARBA00022583"/>
    </source>
</evidence>
<protein>
    <submittedName>
        <fullName evidence="15">Low-density lipoprotein receptor domain class A</fullName>
    </submittedName>
</protein>
<keyword evidence="8" id="KW-1133">Transmembrane helix</keyword>
<dbReference type="CDD" id="cd00112">
    <property type="entry name" value="LDLa"/>
    <property type="match status" value="4"/>
</dbReference>
<dbReference type="SUPFAM" id="SSF57424">
    <property type="entry name" value="LDL receptor-like module"/>
    <property type="match status" value="4"/>
</dbReference>
<keyword evidence="5" id="KW-0732">Signal</keyword>
<dbReference type="InterPro" id="IPR002172">
    <property type="entry name" value="LDrepeatLR_classA_rpt"/>
</dbReference>
<keyword evidence="3" id="KW-0254">Endocytosis</keyword>
<feature type="disulfide bond" evidence="13">
    <location>
        <begin position="1082"/>
        <end position="1100"/>
    </location>
</feature>
<dbReference type="EMBL" id="KZ346772">
    <property type="protein sequence ID" value="PIO69127.1"/>
    <property type="molecule type" value="Genomic_DNA"/>
</dbReference>
<dbReference type="FunFam" id="2.120.10.30:FF:000241">
    <property type="entry name" value="Low-density lipoprotein receptor-related protein 6"/>
    <property type="match status" value="1"/>
</dbReference>
<dbReference type="InterPro" id="IPR023415">
    <property type="entry name" value="LDLR_class-A_CS"/>
</dbReference>
<keyword evidence="9" id="KW-0472">Membrane</keyword>
<evidence type="ECO:0000256" key="9">
    <source>
        <dbReference type="ARBA" id="ARBA00023136"/>
    </source>
</evidence>
<dbReference type="InterPro" id="IPR000033">
    <property type="entry name" value="LDLR_classB_rpt"/>
</dbReference>
<dbReference type="SMART" id="SM00135">
    <property type="entry name" value="LY"/>
    <property type="match status" value="8"/>
</dbReference>
<feature type="disulfide bond" evidence="13">
    <location>
        <begin position="1094"/>
        <end position="1109"/>
    </location>
</feature>
<comment type="caution">
    <text evidence="13">Lacks conserved residue(s) required for the propagation of feature annotation.</text>
</comment>
<feature type="disulfide bond" evidence="13">
    <location>
        <begin position="1141"/>
        <end position="1156"/>
    </location>
</feature>
<feature type="repeat" description="LDL-receptor class B" evidence="14">
    <location>
        <begin position="93"/>
        <end position="135"/>
    </location>
</feature>
<dbReference type="Proteomes" id="UP000230423">
    <property type="component" value="Unassembled WGS sequence"/>
</dbReference>
<dbReference type="PRINTS" id="PR00261">
    <property type="entry name" value="LDLRECEPTOR"/>
</dbReference>
<keyword evidence="7" id="KW-0106">Calcium</keyword>
<keyword evidence="15" id="KW-0449">Lipoprotein</keyword>
<dbReference type="FunFam" id="4.10.400.10:FF:000034">
    <property type="entry name" value="Low-density lipoprotein receptor-related protein 2"/>
    <property type="match status" value="1"/>
</dbReference>
<evidence type="ECO:0000313" key="16">
    <source>
        <dbReference type="Proteomes" id="UP000230423"/>
    </source>
</evidence>
<dbReference type="GO" id="GO:0005886">
    <property type="term" value="C:plasma membrane"/>
    <property type="evidence" value="ECO:0007669"/>
    <property type="project" value="TreeGrafter"/>
</dbReference>
<accession>A0A2G9UFV7</accession>
<dbReference type="InterPro" id="IPR011042">
    <property type="entry name" value="6-blade_b-propeller_TolB-like"/>
</dbReference>
<organism evidence="15 16">
    <name type="scientific">Teladorsagia circumcincta</name>
    <name type="common">Brown stomach worm</name>
    <name type="synonym">Ostertagia circumcincta</name>
    <dbReference type="NCBI Taxonomy" id="45464"/>
    <lineage>
        <taxon>Eukaryota</taxon>
        <taxon>Metazoa</taxon>
        <taxon>Ecdysozoa</taxon>
        <taxon>Nematoda</taxon>
        <taxon>Chromadorea</taxon>
        <taxon>Rhabditida</taxon>
        <taxon>Rhabditina</taxon>
        <taxon>Rhabditomorpha</taxon>
        <taxon>Strongyloidea</taxon>
        <taxon>Trichostrongylidae</taxon>
        <taxon>Teladorsagia</taxon>
    </lineage>
</organism>
<dbReference type="Pfam" id="PF00057">
    <property type="entry name" value="Ldl_recept_a"/>
    <property type="match status" value="4"/>
</dbReference>
<evidence type="ECO:0000313" key="15">
    <source>
        <dbReference type="EMBL" id="PIO69127.1"/>
    </source>
</evidence>
<dbReference type="InterPro" id="IPR036055">
    <property type="entry name" value="LDL_receptor-like_sf"/>
</dbReference>
<dbReference type="Gene3D" id="2.120.10.30">
    <property type="entry name" value="TolB, C-terminal domain"/>
    <property type="match status" value="3"/>
</dbReference>
<dbReference type="SUPFAM" id="SSF82171">
    <property type="entry name" value="DPP6 N-terminal domain-like"/>
    <property type="match status" value="1"/>
</dbReference>
<evidence type="ECO:0000256" key="7">
    <source>
        <dbReference type="ARBA" id="ARBA00022837"/>
    </source>
</evidence>
<feature type="disulfide bond" evidence="13">
    <location>
        <begin position="1075"/>
        <end position="1087"/>
    </location>
</feature>
<dbReference type="PROSITE" id="PS51120">
    <property type="entry name" value="LDLRB"/>
    <property type="match status" value="2"/>
</dbReference>
<dbReference type="AlphaFoldDB" id="A0A2G9UFV7"/>
<evidence type="ECO:0000256" key="14">
    <source>
        <dbReference type="PROSITE-ProRule" id="PRU00461"/>
    </source>
</evidence>
<keyword evidence="6" id="KW-0677">Repeat</keyword>
<keyword evidence="4" id="KW-0812">Transmembrane</keyword>
<keyword evidence="2" id="KW-0245">EGF-like domain</keyword>
<dbReference type="PANTHER" id="PTHR22722">
    <property type="entry name" value="LOW-DENSITY LIPOPROTEIN RECEPTOR-RELATED PROTEIN 2-RELATED"/>
    <property type="match status" value="1"/>
</dbReference>
<dbReference type="SMART" id="SM00192">
    <property type="entry name" value="LDLa"/>
    <property type="match status" value="4"/>
</dbReference>
<keyword evidence="16" id="KW-1185">Reference proteome</keyword>